<dbReference type="EMBL" id="JBANQN010000003">
    <property type="protein sequence ID" value="KAK6793639.1"/>
    <property type="molecule type" value="Genomic_DNA"/>
</dbReference>
<sequence>MDNVEFTPRTPSASAANKKLSLSLLLP</sequence>
<dbReference type="Proteomes" id="UP001371456">
    <property type="component" value="Unassembled WGS sequence"/>
</dbReference>
<protein>
    <submittedName>
        <fullName evidence="1">Uncharacterized protein</fullName>
    </submittedName>
</protein>
<keyword evidence="2" id="KW-1185">Reference proteome</keyword>
<name>A0AAN8TVV7_SOLBU</name>
<reference evidence="1 2" key="1">
    <citation type="submission" date="2024-02" db="EMBL/GenBank/DDBJ databases">
        <title>de novo genome assembly of Solanum bulbocastanum strain 11H21.</title>
        <authorList>
            <person name="Hosaka A.J."/>
        </authorList>
    </citation>
    <scope>NUCLEOTIDE SEQUENCE [LARGE SCALE GENOMIC DNA]</scope>
    <source>
        <tissue evidence="1">Young leaves</tissue>
    </source>
</reference>
<evidence type="ECO:0000313" key="2">
    <source>
        <dbReference type="Proteomes" id="UP001371456"/>
    </source>
</evidence>
<accession>A0AAN8TVV7</accession>
<dbReference type="AlphaFoldDB" id="A0AAN8TVV7"/>
<organism evidence="1 2">
    <name type="scientific">Solanum bulbocastanum</name>
    <name type="common">Wild potato</name>
    <dbReference type="NCBI Taxonomy" id="147425"/>
    <lineage>
        <taxon>Eukaryota</taxon>
        <taxon>Viridiplantae</taxon>
        <taxon>Streptophyta</taxon>
        <taxon>Embryophyta</taxon>
        <taxon>Tracheophyta</taxon>
        <taxon>Spermatophyta</taxon>
        <taxon>Magnoliopsida</taxon>
        <taxon>eudicotyledons</taxon>
        <taxon>Gunneridae</taxon>
        <taxon>Pentapetalae</taxon>
        <taxon>asterids</taxon>
        <taxon>lamiids</taxon>
        <taxon>Solanales</taxon>
        <taxon>Solanaceae</taxon>
        <taxon>Solanoideae</taxon>
        <taxon>Solaneae</taxon>
        <taxon>Solanum</taxon>
    </lineage>
</organism>
<comment type="caution">
    <text evidence="1">The sequence shown here is derived from an EMBL/GenBank/DDBJ whole genome shotgun (WGS) entry which is preliminary data.</text>
</comment>
<proteinExistence type="predicted"/>
<gene>
    <name evidence="1" type="ORF">RDI58_007092</name>
</gene>
<evidence type="ECO:0000313" key="1">
    <source>
        <dbReference type="EMBL" id="KAK6793639.1"/>
    </source>
</evidence>